<dbReference type="InterPro" id="IPR032675">
    <property type="entry name" value="LRR_dom_sf"/>
</dbReference>
<keyword evidence="4" id="KW-0472">Membrane</keyword>
<evidence type="ECO:0000313" key="7">
    <source>
        <dbReference type="Proteomes" id="UP001152320"/>
    </source>
</evidence>
<feature type="transmembrane region" description="Helical" evidence="4">
    <location>
        <begin position="811"/>
        <end position="830"/>
    </location>
</feature>
<feature type="transmembrane region" description="Helical" evidence="4">
    <location>
        <begin position="525"/>
        <end position="542"/>
    </location>
</feature>
<dbReference type="Gene3D" id="3.80.10.10">
    <property type="entry name" value="Ribonuclease Inhibitor"/>
    <property type="match status" value="2"/>
</dbReference>
<dbReference type="InterPro" id="IPR050328">
    <property type="entry name" value="Dev_Immune_Receptor"/>
</dbReference>
<sequence>MACKTCNIGTFVPDGGGTTIEQCKVCPEGTNQTTLAGFRACTCKENYTRTHRFGPCELCLEDGLNCTSQEFKSLLPGFYWNWTFPEANITEYVQFAKNLEDESRFYKMLHVNYSKEIPKVYKCQKPSSCGNNDTLMMPRIAGTCADGYRGWMCSKCKTGYYSVLSSCIPCPAKLWLFVEPIGLVGLGFVFYLLVLWQYKRQKKNKNERSIMDVLISRTKIVLGFYQVIGEFFASLHDVNWAGALHVIGEAISYVELTILRVIVRPQCYSSNFEINPKLEFIIGTSLPVVIITVAVIYYLTSKCCIYRKKRSPTNHFSRESHLLKIKTKLYTLVLVLLFITYPPICSAVFQLYPRACKSFCLDHNSRYCIQRLRSDFDIDCEELHIYHYFAYFATVFYIIMFPLTLLILLRRHCHNKAKLCNDRNVSSVMNEESTADEQTPLLHDDPETPTIPVWLNFLCENYKPQFWYWEIIELSRKVTQTVLITLLGWEDKLTVLFTIGTSVLFLTMHARFWPMKDLFDQRLQMFSLTAIFINVVVAAMQVPEHYEGTINIILILLNIVVIAILAELEACGAHGICNCTTKGYGDYIICDDKNLTEVPRGIPLNTTTLRLARNNLSTLRPDSFKGLPNLYKLDISYNALRELPSGLFASSNITHELKVLYLQHNLIEVIQNNTFAGLHSVKYILLFSNKIHTLQDSAFVDIGAAEMHLYGNTIATVSEKALEGLKDDIKVALVAQGFNCTHYNGSNQCQPCRPGTFGDGLTGCYPCPPGGFYQDDIGQAALVPGEMACKECNVGTYVKNGSGSSIAQCQMFSLTAIFINVLVAAMAVPACYEGTINTMLIMLNIFVILVIAAEAMLSLIRHLRKIRLWGILVRFLRNASVRISQRRNV</sequence>
<evidence type="ECO:0000313" key="6">
    <source>
        <dbReference type="EMBL" id="KAJ8048346.1"/>
    </source>
</evidence>
<dbReference type="Gene3D" id="2.10.50.10">
    <property type="entry name" value="Tumor Necrosis Factor Receptor, subunit A, domain 2"/>
    <property type="match status" value="1"/>
</dbReference>
<feature type="transmembrane region" description="Helical" evidence="4">
    <location>
        <begin position="836"/>
        <end position="860"/>
    </location>
</feature>
<dbReference type="SMART" id="SM00013">
    <property type="entry name" value="LRRNT"/>
    <property type="match status" value="1"/>
</dbReference>
<reference evidence="6" key="1">
    <citation type="submission" date="2021-10" db="EMBL/GenBank/DDBJ databases">
        <title>Tropical sea cucumber genome reveals ecological adaptation and Cuvierian tubules defense mechanism.</title>
        <authorList>
            <person name="Chen T."/>
        </authorList>
    </citation>
    <scope>NUCLEOTIDE SEQUENCE</scope>
    <source>
        <strain evidence="6">Nanhai2018</strain>
        <tissue evidence="6">Muscle</tissue>
    </source>
</reference>
<keyword evidence="7" id="KW-1185">Reference proteome</keyword>
<dbReference type="Proteomes" id="UP001152320">
    <property type="component" value="Chromosome 1"/>
</dbReference>
<dbReference type="OrthoDB" id="5950997at2759"/>
<dbReference type="SMART" id="SM01411">
    <property type="entry name" value="Ephrin_rec_like"/>
    <property type="match status" value="3"/>
</dbReference>
<feature type="domain" description="LRRNT" evidence="5">
    <location>
        <begin position="572"/>
        <end position="608"/>
    </location>
</feature>
<evidence type="ECO:0000256" key="2">
    <source>
        <dbReference type="ARBA" id="ARBA00022729"/>
    </source>
</evidence>
<comment type="caution">
    <text evidence="6">The sequence shown here is derived from an EMBL/GenBank/DDBJ whole genome shotgun (WGS) entry which is preliminary data.</text>
</comment>
<feature type="transmembrane region" description="Helical" evidence="4">
    <location>
        <begin position="174"/>
        <end position="198"/>
    </location>
</feature>
<evidence type="ECO:0000256" key="3">
    <source>
        <dbReference type="ARBA" id="ARBA00022737"/>
    </source>
</evidence>
<feature type="transmembrane region" description="Helical" evidence="4">
    <location>
        <begin position="329"/>
        <end position="352"/>
    </location>
</feature>
<dbReference type="InterPro" id="IPR001611">
    <property type="entry name" value="Leu-rich_rpt"/>
</dbReference>
<dbReference type="InterPro" id="IPR000372">
    <property type="entry name" value="LRRNT"/>
</dbReference>
<keyword evidence="1" id="KW-0433">Leucine-rich repeat</keyword>
<protein>
    <submittedName>
        <fullName evidence="6">Slit-like 2 protein</fullName>
    </submittedName>
</protein>
<feature type="transmembrane region" description="Helical" evidence="4">
    <location>
        <begin position="548"/>
        <end position="566"/>
    </location>
</feature>
<name>A0A9Q1HKC8_HOLLE</name>
<dbReference type="SMART" id="SM00369">
    <property type="entry name" value="LRR_TYP"/>
    <property type="match status" value="4"/>
</dbReference>
<keyword evidence="2" id="KW-0732">Signal</keyword>
<proteinExistence type="predicted"/>
<dbReference type="GO" id="GO:0005615">
    <property type="term" value="C:extracellular space"/>
    <property type="evidence" value="ECO:0007669"/>
    <property type="project" value="TreeGrafter"/>
</dbReference>
<dbReference type="PANTHER" id="PTHR24373">
    <property type="entry name" value="SLIT RELATED LEUCINE-RICH REPEAT NEURONAL PROTEIN"/>
    <property type="match status" value="1"/>
</dbReference>
<dbReference type="AlphaFoldDB" id="A0A9Q1HKC8"/>
<feature type="transmembrane region" description="Helical" evidence="4">
    <location>
        <begin position="388"/>
        <end position="409"/>
    </location>
</feature>
<dbReference type="EMBL" id="JAIZAY010000001">
    <property type="protein sequence ID" value="KAJ8048346.1"/>
    <property type="molecule type" value="Genomic_DNA"/>
</dbReference>
<organism evidence="6 7">
    <name type="scientific">Holothuria leucospilota</name>
    <name type="common">Black long sea cucumber</name>
    <name type="synonym">Mertensiothuria leucospilota</name>
    <dbReference type="NCBI Taxonomy" id="206669"/>
    <lineage>
        <taxon>Eukaryota</taxon>
        <taxon>Metazoa</taxon>
        <taxon>Echinodermata</taxon>
        <taxon>Eleutherozoa</taxon>
        <taxon>Echinozoa</taxon>
        <taxon>Holothuroidea</taxon>
        <taxon>Aspidochirotacea</taxon>
        <taxon>Aspidochirotida</taxon>
        <taxon>Holothuriidae</taxon>
        <taxon>Holothuria</taxon>
    </lineage>
</organism>
<dbReference type="InterPro" id="IPR003591">
    <property type="entry name" value="Leu-rich_rpt_typical-subtyp"/>
</dbReference>
<dbReference type="Pfam" id="PF13855">
    <property type="entry name" value="LRR_8"/>
    <property type="match status" value="2"/>
</dbReference>
<dbReference type="GO" id="GO:0031012">
    <property type="term" value="C:extracellular matrix"/>
    <property type="evidence" value="ECO:0007669"/>
    <property type="project" value="TreeGrafter"/>
</dbReference>
<keyword evidence="3" id="KW-0677">Repeat</keyword>
<gene>
    <name evidence="6" type="ORF">HOLleu_00622</name>
</gene>
<accession>A0A9Q1HKC8</accession>
<evidence type="ECO:0000259" key="5">
    <source>
        <dbReference type="SMART" id="SM00013"/>
    </source>
</evidence>
<keyword evidence="4" id="KW-1133">Transmembrane helix</keyword>
<dbReference type="PROSITE" id="PS51450">
    <property type="entry name" value="LRR"/>
    <property type="match status" value="1"/>
</dbReference>
<dbReference type="PANTHER" id="PTHR24373:SF370">
    <property type="entry name" value="FISH-LIPS, ISOFORM E"/>
    <property type="match status" value="1"/>
</dbReference>
<keyword evidence="4" id="KW-0812">Transmembrane</keyword>
<feature type="transmembrane region" description="Helical" evidence="4">
    <location>
        <begin position="280"/>
        <end position="300"/>
    </location>
</feature>
<dbReference type="SUPFAM" id="SSF52058">
    <property type="entry name" value="L domain-like"/>
    <property type="match status" value="1"/>
</dbReference>
<evidence type="ECO:0000256" key="1">
    <source>
        <dbReference type="ARBA" id="ARBA00022614"/>
    </source>
</evidence>
<evidence type="ECO:0000256" key="4">
    <source>
        <dbReference type="SAM" id="Phobius"/>
    </source>
</evidence>